<keyword evidence="2" id="KW-1185">Reference proteome</keyword>
<evidence type="ECO:0000313" key="2">
    <source>
        <dbReference type="Proteomes" id="UP000000600"/>
    </source>
</evidence>
<dbReference type="KEGG" id="ptm:GSPATT00028506001"/>
<dbReference type="AlphaFoldDB" id="A0BG04"/>
<evidence type="ECO:0000313" key="1">
    <source>
        <dbReference type="EMBL" id="CAK57471.1"/>
    </source>
</evidence>
<name>A0BG04_PARTE</name>
<dbReference type="EMBL" id="CT867992">
    <property type="protein sequence ID" value="CAK57471.1"/>
    <property type="molecule type" value="Genomic_DNA"/>
</dbReference>
<gene>
    <name evidence="1" type="ORF">GSPATT00028506001</name>
</gene>
<organism evidence="1 2">
    <name type="scientific">Paramecium tetraurelia</name>
    <dbReference type="NCBI Taxonomy" id="5888"/>
    <lineage>
        <taxon>Eukaryota</taxon>
        <taxon>Sar</taxon>
        <taxon>Alveolata</taxon>
        <taxon>Ciliophora</taxon>
        <taxon>Intramacronucleata</taxon>
        <taxon>Oligohymenophorea</taxon>
        <taxon>Peniculida</taxon>
        <taxon>Parameciidae</taxon>
        <taxon>Paramecium</taxon>
    </lineage>
</organism>
<protein>
    <submittedName>
        <fullName evidence="1">Uncharacterized protein</fullName>
    </submittedName>
</protein>
<proteinExistence type="predicted"/>
<dbReference type="InParanoid" id="A0BG04"/>
<dbReference type="Proteomes" id="UP000000600">
    <property type="component" value="Unassembled WGS sequence"/>
</dbReference>
<dbReference type="HOGENOM" id="CLU_2150716_0_0_1"/>
<sequence length="112" mass="12971">MNSNNNNNNDSSSEDDMQVYETLTKLPPANDLLPRKLTIDIDVKSLYPLKALPQFCKTFVSFLEESTHRHCAIQETAVGDENRTLLDFYDENKQNLVYKRFDQLDLGKQDNQ</sequence>
<dbReference type="RefSeq" id="XP_001424869.1">
    <property type="nucleotide sequence ID" value="XM_001424832.1"/>
</dbReference>
<accession>A0BG04</accession>
<reference evidence="1 2" key="1">
    <citation type="journal article" date="2006" name="Nature">
        <title>Global trends of whole-genome duplications revealed by the ciliate Paramecium tetraurelia.</title>
        <authorList>
            <consortium name="Genoscope"/>
            <person name="Aury J.-M."/>
            <person name="Jaillon O."/>
            <person name="Duret L."/>
            <person name="Noel B."/>
            <person name="Jubin C."/>
            <person name="Porcel B.M."/>
            <person name="Segurens B."/>
            <person name="Daubin V."/>
            <person name="Anthouard V."/>
            <person name="Aiach N."/>
            <person name="Arnaiz O."/>
            <person name="Billaut A."/>
            <person name="Beisson J."/>
            <person name="Blanc I."/>
            <person name="Bouhouche K."/>
            <person name="Camara F."/>
            <person name="Duharcourt S."/>
            <person name="Guigo R."/>
            <person name="Gogendeau D."/>
            <person name="Katinka M."/>
            <person name="Keller A.-M."/>
            <person name="Kissmehl R."/>
            <person name="Klotz C."/>
            <person name="Koll F."/>
            <person name="Le Moue A."/>
            <person name="Lepere C."/>
            <person name="Malinsky S."/>
            <person name="Nowacki M."/>
            <person name="Nowak J.K."/>
            <person name="Plattner H."/>
            <person name="Poulain J."/>
            <person name="Ruiz F."/>
            <person name="Serrano V."/>
            <person name="Zagulski M."/>
            <person name="Dessen P."/>
            <person name="Betermier M."/>
            <person name="Weissenbach J."/>
            <person name="Scarpelli C."/>
            <person name="Schachter V."/>
            <person name="Sperling L."/>
            <person name="Meyer E."/>
            <person name="Cohen J."/>
            <person name="Wincker P."/>
        </authorList>
    </citation>
    <scope>NUCLEOTIDE SEQUENCE [LARGE SCALE GENOMIC DNA]</scope>
    <source>
        <strain evidence="1 2">Stock d4-2</strain>
    </source>
</reference>
<dbReference type="GeneID" id="5010653"/>